<evidence type="ECO:0000313" key="2">
    <source>
        <dbReference type="EMBL" id="OCL06749.1"/>
    </source>
</evidence>
<feature type="region of interest" description="Disordered" evidence="1">
    <location>
        <begin position="240"/>
        <end position="262"/>
    </location>
</feature>
<sequence>MTPLHPSFILAFPQSRALSAWCKKILLRCAGQGLAACLTLIHLHPHTERSRNRRARVNPHGLACRALSRVIGETRRVLLCASVAWAAAPQLESHARLNLASSPSLQAPVMHSAAPAQAGRPPCRKPMHKNQEPAAWPTPARGKLTYSLPHVFHPIFFLSALLTTQTAVFAFFGLTLPPLPFLCTPPWIVCDPNSYSHPLVSHSPGLVFYKALFEIERAKQKRITFLPTFTDLLFAVSPDTTARSRREDPDQGSLPTKERDKGRGGYLHGRHVSLCLLYLMSISVSLLDSLLLLLY</sequence>
<evidence type="ECO:0000313" key="3">
    <source>
        <dbReference type="Proteomes" id="UP000250140"/>
    </source>
</evidence>
<accession>A0A8E2JRE7</accession>
<name>A0A8E2JRE7_9PEZI</name>
<dbReference type="Proteomes" id="UP000250140">
    <property type="component" value="Unassembled WGS sequence"/>
</dbReference>
<dbReference type="AlphaFoldDB" id="A0A8E2JRE7"/>
<keyword evidence="3" id="KW-1185">Reference proteome</keyword>
<dbReference type="EMBL" id="KV749988">
    <property type="protein sequence ID" value="OCL06749.1"/>
    <property type="molecule type" value="Genomic_DNA"/>
</dbReference>
<protein>
    <submittedName>
        <fullName evidence="2">Uncharacterized protein</fullName>
    </submittedName>
</protein>
<reference evidence="2 3" key="1">
    <citation type="journal article" date="2016" name="Nat. Commun.">
        <title>Ectomycorrhizal ecology is imprinted in the genome of the dominant symbiotic fungus Cenococcum geophilum.</title>
        <authorList>
            <consortium name="DOE Joint Genome Institute"/>
            <person name="Peter M."/>
            <person name="Kohler A."/>
            <person name="Ohm R.A."/>
            <person name="Kuo A."/>
            <person name="Krutzmann J."/>
            <person name="Morin E."/>
            <person name="Arend M."/>
            <person name="Barry K.W."/>
            <person name="Binder M."/>
            <person name="Choi C."/>
            <person name="Clum A."/>
            <person name="Copeland A."/>
            <person name="Grisel N."/>
            <person name="Haridas S."/>
            <person name="Kipfer T."/>
            <person name="LaButti K."/>
            <person name="Lindquist E."/>
            <person name="Lipzen A."/>
            <person name="Maire R."/>
            <person name="Meier B."/>
            <person name="Mihaltcheva S."/>
            <person name="Molinier V."/>
            <person name="Murat C."/>
            <person name="Poggeler S."/>
            <person name="Quandt C.A."/>
            <person name="Sperisen C."/>
            <person name="Tritt A."/>
            <person name="Tisserant E."/>
            <person name="Crous P.W."/>
            <person name="Henrissat B."/>
            <person name="Nehls U."/>
            <person name="Egli S."/>
            <person name="Spatafora J.W."/>
            <person name="Grigoriev I.V."/>
            <person name="Martin F.M."/>
        </authorList>
    </citation>
    <scope>NUCLEOTIDE SEQUENCE [LARGE SCALE GENOMIC DNA]</scope>
    <source>
        <strain evidence="2 3">CBS 207.34</strain>
    </source>
</reference>
<feature type="region of interest" description="Disordered" evidence="1">
    <location>
        <begin position="115"/>
        <end position="138"/>
    </location>
</feature>
<organism evidence="2 3">
    <name type="scientific">Glonium stellatum</name>
    <dbReference type="NCBI Taxonomy" id="574774"/>
    <lineage>
        <taxon>Eukaryota</taxon>
        <taxon>Fungi</taxon>
        <taxon>Dikarya</taxon>
        <taxon>Ascomycota</taxon>
        <taxon>Pezizomycotina</taxon>
        <taxon>Dothideomycetes</taxon>
        <taxon>Pleosporomycetidae</taxon>
        <taxon>Gloniales</taxon>
        <taxon>Gloniaceae</taxon>
        <taxon>Glonium</taxon>
    </lineage>
</organism>
<proteinExistence type="predicted"/>
<gene>
    <name evidence="2" type="ORF">AOQ84DRAFT_71726</name>
</gene>
<evidence type="ECO:0000256" key="1">
    <source>
        <dbReference type="SAM" id="MobiDB-lite"/>
    </source>
</evidence>